<evidence type="ECO:0000313" key="1">
    <source>
        <dbReference type="EMBL" id="RYR44206.1"/>
    </source>
</evidence>
<comment type="caution">
    <text evidence="1">The sequence shown here is derived from an EMBL/GenBank/DDBJ whole genome shotgun (WGS) entry which is preliminary data.</text>
</comment>
<proteinExistence type="predicted"/>
<gene>
    <name evidence="1" type="ORF">Ahy_A08g040574</name>
</gene>
<dbReference type="EMBL" id="SDMP01000008">
    <property type="protein sequence ID" value="RYR44206.1"/>
    <property type="molecule type" value="Genomic_DNA"/>
</dbReference>
<organism evidence="1 2">
    <name type="scientific">Arachis hypogaea</name>
    <name type="common">Peanut</name>
    <dbReference type="NCBI Taxonomy" id="3818"/>
    <lineage>
        <taxon>Eukaryota</taxon>
        <taxon>Viridiplantae</taxon>
        <taxon>Streptophyta</taxon>
        <taxon>Embryophyta</taxon>
        <taxon>Tracheophyta</taxon>
        <taxon>Spermatophyta</taxon>
        <taxon>Magnoliopsida</taxon>
        <taxon>eudicotyledons</taxon>
        <taxon>Gunneridae</taxon>
        <taxon>Pentapetalae</taxon>
        <taxon>rosids</taxon>
        <taxon>fabids</taxon>
        <taxon>Fabales</taxon>
        <taxon>Fabaceae</taxon>
        <taxon>Papilionoideae</taxon>
        <taxon>50 kb inversion clade</taxon>
        <taxon>dalbergioids sensu lato</taxon>
        <taxon>Dalbergieae</taxon>
        <taxon>Pterocarpus clade</taxon>
        <taxon>Arachis</taxon>
    </lineage>
</organism>
<evidence type="ECO:0000313" key="2">
    <source>
        <dbReference type="Proteomes" id="UP000289738"/>
    </source>
</evidence>
<name>A0A445C0B1_ARAHY</name>
<accession>A0A445C0B1</accession>
<sequence>MHPAFFPRTHSLLNHIHLSERREQRRLNPSRRTLACHRALLRRRGHQLTAQPPAWSSAQVTLLLRLVPCPSNPPSSPGSLPVPLSSSSRDVDCWNPEILKQEVMFPEPDSYEPTIEGALPTNNICSIFINRTCRFESMDISDLAEIISFLFTYQNSIGNNNNHIVPLKIVISIC</sequence>
<dbReference type="AlphaFoldDB" id="A0A445C0B1"/>
<dbReference type="Proteomes" id="UP000289738">
    <property type="component" value="Chromosome A08"/>
</dbReference>
<keyword evidence="2" id="KW-1185">Reference proteome</keyword>
<protein>
    <submittedName>
        <fullName evidence="1">Uncharacterized protein</fullName>
    </submittedName>
</protein>
<reference evidence="1 2" key="1">
    <citation type="submission" date="2019-01" db="EMBL/GenBank/DDBJ databases">
        <title>Sequencing of cultivated peanut Arachis hypogaea provides insights into genome evolution and oil improvement.</title>
        <authorList>
            <person name="Chen X."/>
        </authorList>
    </citation>
    <scope>NUCLEOTIDE SEQUENCE [LARGE SCALE GENOMIC DNA]</scope>
    <source>
        <strain evidence="2">cv. Fuhuasheng</strain>
        <tissue evidence="1">Leaves</tissue>
    </source>
</reference>